<evidence type="ECO:0000259" key="18">
    <source>
        <dbReference type="PROSITE" id="PS51296"/>
    </source>
</evidence>
<dbReference type="GeneID" id="34945566"/>
<evidence type="ECO:0000256" key="16">
    <source>
        <dbReference type="ARBA" id="ARBA00047828"/>
    </source>
</evidence>
<evidence type="ECO:0000256" key="9">
    <source>
        <dbReference type="ARBA" id="ARBA00022982"/>
    </source>
</evidence>
<reference evidence="20" key="1">
    <citation type="journal article" date="2006" name="Proc. Natl. Acad. Sci. U.S.A.">
        <title>Genome analysis of the smallest free-living eukaryote Ostreococcus tauri unveils many unique features.</title>
        <authorList>
            <person name="Derelle E."/>
            <person name="Ferraz C."/>
            <person name="Rombauts S."/>
            <person name="Rouze P."/>
            <person name="Worden A.Z."/>
            <person name="Robbens S."/>
            <person name="Partensky F."/>
            <person name="Degroeve S."/>
            <person name="Echeynie S."/>
            <person name="Cooke R."/>
            <person name="Saeys Y."/>
            <person name="Wuyts J."/>
            <person name="Jabbari K."/>
            <person name="Bowler C."/>
            <person name="Panaud O."/>
            <person name="Piegu B."/>
            <person name="Ball S.G."/>
            <person name="Ral J.-P."/>
            <person name="Bouget F.-Y."/>
            <person name="Piganeau G."/>
            <person name="De Baets B."/>
            <person name="Picard A."/>
            <person name="Delseny M."/>
            <person name="Demaille J."/>
            <person name="Van de Peer Y."/>
            <person name="Moreau H."/>
        </authorList>
    </citation>
    <scope>NUCLEOTIDE SEQUENCE [LARGE SCALE GENOMIC DNA]</scope>
    <source>
        <strain evidence="20">OTTH 0595 / CCAP 157/2 / RCC745</strain>
    </source>
</reference>
<evidence type="ECO:0000256" key="3">
    <source>
        <dbReference type="ARBA" id="ARBA00012952"/>
    </source>
</evidence>
<keyword evidence="7" id="KW-0479">Metal-binding</keyword>
<evidence type="ECO:0000256" key="15">
    <source>
        <dbReference type="ARBA" id="ARBA00034078"/>
    </source>
</evidence>
<dbReference type="InterPro" id="IPR057415">
    <property type="entry name" value="TM_PetC"/>
</dbReference>
<evidence type="ECO:0000256" key="10">
    <source>
        <dbReference type="ARBA" id="ARBA00022989"/>
    </source>
</evidence>
<name>A0A090M4L9_OSTTA</name>
<evidence type="ECO:0000256" key="13">
    <source>
        <dbReference type="ARBA" id="ARBA00023136"/>
    </source>
</evidence>
<keyword evidence="8" id="KW-1278">Translocase</keyword>
<reference evidence="19 20" key="2">
    <citation type="journal article" date="2014" name="BMC Genomics">
        <title>An improved genome of the model marine alga Ostreococcus tauri unfolds by assessing Illumina de novo assemblies.</title>
        <authorList>
            <person name="Blanc-Mathieu R."/>
            <person name="Verhelst B."/>
            <person name="Derelle E."/>
            <person name="Rombauts S."/>
            <person name="Bouget F.Y."/>
            <person name="Carre I."/>
            <person name="Chateau A."/>
            <person name="Eyre-Walker A."/>
            <person name="Grimsley N."/>
            <person name="Moreau H."/>
            <person name="Piegu B."/>
            <person name="Rivals E."/>
            <person name="Schackwitz W."/>
            <person name="Van de Peer Y."/>
            <person name="Piganeau G."/>
        </authorList>
    </citation>
    <scope>NUCLEOTIDE SEQUENCE [LARGE SCALE GENOMIC DNA]</scope>
    <source>
        <strain evidence="20">OTTH 0595 / CCAP 157/2 / RCC745</strain>
    </source>
</reference>
<keyword evidence="4" id="KW-0813">Transport</keyword>
<comment type="cofactor">
    <cofactor evidence="15">
        <name>[2Fe-2S] cluster</name>
        <dbReference type="ChEBI" id="CHEBI:190135"/>
    </cofactor>
</comment>
<dbReference type="InterPro" id="IPR017941">
    <property type="entry name" value="Rieske_2Fe-2S"/>
</dbReference>
<protein>
    <recommendedName>
        <fullName evidence="3">plastoquinol--plastocyanin reductase</fullName>
        <ecNumber evidence="3">7.1.1.6</ecNumber>
    </recommendedName>
</protein>
<dbReference type="RefSeq" id="XP_022838387.1">
    <property type="nucleotide sequence ID" value="XM_022985520.1"/>
</dbReference>
<evidence type="ECO:0000256" key="12">
    <source>
        <dbReference type="ARBA" id="ARBA00023014"/>
    </source>
</evidence>
<keyword evidence="11" id="KW-0408">Iron</keyword>
<accession>A0A090M4L9</accession>
<dbReference type="FunCoup" id="A0A090M4L9">
    <property type="interactions" value="666"/>
</dbReference>
<dbReference type="NCBIfam" id="NF010001">
    <property type="entry name" value="PRK13474.1"/>
    <property type="match status" value="1"/>
</dbReference>
<comment type="similarity">
    <text evidence="2">Belongs to the Rieske iron-sulfur protein family.</text>
</comment>
<organism evidence="19 20">
    <name type="scientific">Ostreococcus tauri</name>
    <name type="common">Marine green alga</name>
    <dbReference type="NCBI Taxonomy" id="70448"/>
    <lineage>
        <taxon>Eukaryota</taxon>
        <taxon>Viridiplantae</taxon>
        <taxon>Chlorophyta</taxon>
        <taxon>Mamiellophyceae</taxon>
        <taxon>Mamiellales</taxon>
        <taxon>Bathycoccaceae</taxon>
        <taxon>Ostreococcus</taxon>
    </lineage>
</organism>
<keyword evidence="12" id="KW-0411">Iron-sulfur</keyword>
<dbReference type="PRINTS" id="PR00162">
    <property type="entry name" value="RIESKE"/>
</dbReference>
<dbReference type="KEGG" id="ota:OT_ostta01g06610"/>
<dbReference type="Pfam" id="PF25471">
    <property type="entry name" value="TM_PetC"/>
    <property type="match status" value="1"/>
</dbReference>
<dbReference type="InParanoid" id="A0A090M4L9"/>
<comment type="catalytic activity">
    <reaction evidence="16">
        <text>2 oxidized [plastocyanin] + a plastoquinol + 2 H(+)(in) = 2 reduced [plastocyanin] + a plastoquinone + 4 H(+)(out)</text>
        <dbReference type="Rhea" id="RHEA:22148"/>
        <dbReference type="Rhea" id="RHEA-COMP:9561"/>
        <dbReference type="Rhea" id="RHEA-COMP:9562"/>
        <dbReference type="Rhea" id="RHEA-COMP:10039"/>
        <dbReference type="Rhea" id="RHEA-COMP:10040"/>
        <dbReference type="ChEBI" id="CHEBI:15378"/>
        <dbReference type="ChEBI" id="CHEBI:17757"/>
        <dbReference type="ChEBI" id="CHEBI:29036"/>
        <dbReference type="ChEBI" id="CHEBI:49552"/>
        <dbReference type="ChEBI" id="CHEBI:62192"/>
        <dbReference type="EC" id="7.1.1.6"/>
    </reaction>
</comment>
<evidence type="ECO:0000256" key="17">
    <source>
        <dbReference type="SAM" id="Phobius"/>
    </source>
</evidence>
<dbReference type="FunFam" id="2.102.10.10:FF:000007">
    <property type="entry name" value="Cytochrome b6-f complex iron-sulfur subunit"/>
    <property type="match status" value="1"/>
</dbReference>
<keyword evidence="14" id="KW-1015">Disulfide bond</keyword>
<evidence type="ECO:0000256" key="8">
    <source>
        <dbReference type="ARBA" id="ARBA00022967"/>
    </source>
</evidence>
<dbReference type="GO" id="GO:0009496">
    <property type="term" value="F:plastoquinol--plastocyanin reductase activity"/>
    <property type="evidence" value="ECO:0007669"/>
    <property type="project" value="UniProtKB-EC"/>
</dbReference>
<dbReference type="GO" id="GO:0051537">
    <property type="term" value="F:2 iron, 2 sulfur cluster binding"/>
    <property type="evidence" value="ECO:0007669"/>
    <property type="project" value="UniProtKB-KW"/>
</dbReference>
<comment type="subcellular location">
    <subcellularLocation>
        <location evidence="1">Plastid</location>
        <location evidence="1">Chloroplast thylakoid membrane</location>
        <topology evidence="1">Single-pass membrane protein</topology>
    </subcellularLocation>
</comment>
<comment type="caution">
    <text evidence="19">The sequence shown here is derived from an EMBL/GenBank/DDBJ whole genome shotgun (WGS) entry which is preliminary data.</text>
</comment>
<dbReference type="EMBL" id="CAID01000001">
    <property type="protein sequence ID" value="CEF96934.1"/>
    <property type="molecule type" value="Genomic_DNA"/>
</dbReference>
<dbReference type="OrthoDB" id="1637982at2759"/>
<evidence type="ECO:0000256" key="7">
    <source>
        <dbReference type="ARBA" id="ARBA00022723"/>
    </source>
</evidence>
<dbReference type="PANTHER" id="PTHR10134">
    <property type="entry name" value="CYTOCHROME B-C1 COMPLEX SUBUNIT RIESKE, MITOCHONDRIAL"/>
    <property type="match status" value="1"/>
</dbReference>
<dbReference type="STRING" id="70448.A0A090M4L9"/>
<dbReference type="Proteomes" id="UP000009170">
    <property type="component" value="Unassembled WGS sequence"/>
</dbReference>
<sequence length="211" mass="22221">MSFTLSTSQKLGCTRVAKTTAVAKRQGVSRVVKAAAASADVPDMGKRNVMNLLLVGAIGLPATSLIGGYAYFFVPPSAGGGGAGQPAKDANGNDIKKASWLKTHLPGDYSLTQGLKGDATYLIVKADGSLTDFGLNAVCTHLGCVVPWNKAENKFKCPCHGSQYNADGKVIRGPAPLSLALAHVVIDGNDTVTFTPWTEQDFRTGLQPWWK</sequence>
<dbReference type="Gene3D" id="1.20.5.700">
    <property type="entry name" value="Single helix bin"/>
    <property type="match status" value="1"/>
</dbReference>
<dbReference type="InterPro" id="IPR036922">
    <property type="entry name" value="Rieske_2Fe-2S_sf"/>
</dbReference>
<keyword evidence="10 17" id="KW-1133">Transmembrane helix</keyword>
<evidence type="ECO:0000313" key="20">
    <source>
        <dbReference type="Proteomes" id="UP000009170"/>
    </source>
</evidence>
<gene>
    <name evidence="19" type="ORF">OT_ostta01g06610</name>
</gene>
<feature type="domain" description="Rieske" evidence="18">
    <location>
        <begin position="97"/>
        <end position="193"/>
    </location>
</feature>
<dbReference type="AlphaFoldDB" id="A0A090M4L9"/>
<dbReference type="InterPro" id="IPR005805">
    <property type="entry name" value="Rieske_Fe-S_prot_C"/>
</dbReference>
<feature type="transmembrane region" description="Helical" evidence="17">
    <location>
        <begin position="52"/>
        <end position="72"/>
    </location>
</feature>
<keyword evidence="6" id="KW-0001">2Fe-2S</keyword>
<keyword evidence="9" id="KW-0249">Electron transport</keyword>
<dbReference type="Gene3D" id="2.102.10.10">
    <property type="entry name" value="Rieske [2Fe-2S] iron-sulphur domain"/>
    <property type="match status" value="1"/>
</dbReference>
<evidence type="ECO:0000313" key="19">
    <source>
        <dbReference type="EMBL" id="CEF96934.1"/>
    </source>
</evidence>
<evidence type="ECO:0000256" key="6">
    <source>
        <dbReference type="ARBA" id="ARBA00022714"/>
    </source>
</evidence>
<keyword evidence="5 17" id="KW-0812">Transmembrane</keyword>
<proteinExistence type="inferred from homology"/>
<evidence type="ECO:0000256" key="2">
    <source>
        <dbReference type="ARBA" id="ARBA00010651"/>
    </source>
</evidence>
<evidence type="ECO:0000256" key="14">
    <source>
        <dbReference type="ARBA" id="ARBA00023157"/>
    </source>
</evidence>
<evidence type="ECO:0000256" key="5">
    <source>
        <dbReference type="ARBA" id="ARBA00022692"/>
    </source>
</evidence>
<dbReference type="EC" id="7.1.1.6" evidence="3"/>
<dbReference type="PROSITE" id="PS51296">
    <property type="entry name" value="RIESKE"/>
    <property type="match status" value="1"/>
</dbReference>
<evidence type="ECO:0000256" key="4">
    <source>
        <dbReference type="ARBA" id="ARBA00022448"/>
    </source>
</evidence>
<keyword evidence="20" id="KW-1185">Reference proteome</keyword>
<evidence type="ECO:0000256" key="11">
    <source>
        <dbReference type="ARBA" id="ARBA00023004"/>
    </source>
</evidence>
<dbReference type="SUPFAM" id="SSF50022">
    <property type="entry name" value="ISP domain"/>
    <property type="match status" value="1"/>
</dbReference>
<dbReference type="GO" id="GO:0009535">
    <property type="term" value="C:chloroplast thylakoid membrane"/>
    <property type="evidence" value="ECO:0007669"/>
    <property type="project" value="UniProtKB-SubCell"/>
</dbReference>
<keyword evidence="13 17" id="KW-0472">Membrane</keyword>
<dbReference type="InterPro" id="IPR014349">
    <property type="entry name" value="Rieske_Fe-S_prot"/>
</dbReference>
<dbReference type="GO" id="GO:0046872">
    <property type="term" value="F:metal ion binding"/>
    <property type="evidence" value="ECO:0007669"/>
    <property type="project" value="UniProtKB-KW"/>
</dbReference>
<dbReference type="CDD" id="cd03471">
    <property type="entry name" value="Rieske_cytochrome_b6f"/>
    <property type="match status" value="1"/>
</dbReference>
<evidence type="ECO:0000256" key="1">
    <source>
        <dbReference type="ARBA" id="ARBA00004581"/>
    </source>
</evidence>
<dbReference type="Pfam" id="PF00355">
    <property type="entry name" value="Rieske"/>
    <property type="match status" value="1"/>
</dbReference>